<protein>
    <submittedName>
        <fullName evidence="1">Unnamed protein product</fullName>
    </submittedName>
</protein>
<comment type="caution">
    <text evidence="1">The sequence shown here is derived from an EMBL/GenBank/DDBJ whole genome shotgun (WGS) entry which is preliminary data.</text>
</comment>
<sequence>MYTGGILGSRSLILCPTGYALSHTSRFHCFHFEQLHLSQMSKQRRLTSVELTLQIMDAEGVWQATAHHNMKNRLGLRLVPKLASRPDHAPKSVCDLADLTLSLACWLHPLKGHLPLHPRQHDLSTVSASRCHEPYHTTRP</sequence>
<name>A0A9W7DAV5_9STRA</name>
<evidence type="ECO:0000313" key="2">
    <source>
        <dbReference type="Proteomes" id="UP001165121"/>
    </source>
</evidence>
<evidence type="ECO:0000313" key="1">
    <source>
        <dbReference type="EMBL" id="GMF61964.1"/>
    </source>
</evidence>
<gene>
    <name evidence="1" type="ORF">Pfra01_002700600</name>
</gene>
<dbReference type="EMBL" id="BSXT01006101">
    <property type="protein sequence ID" value="GMF61964.1"/>
    <property type="molecule type" value="Genomic_DNA"/>
</dbReference>
<keyword evidence="2" id="KW-1185">Reference proteome</keyword>
<dbReference type="AlphaFoldDB" id="A0A9W7DAV5"/>
<accession>A0A9W7DAV5</accession>
<dbReference type="Proteomes" id="UP001165121">
    <property type="component" value="Unassembled WGS sequence"/>
</dbReference>
<organism evidence="1 2">
    <name type="scientific">Phytophthora fragariaefolia</name>
    <dbReference type="NCBI Taxonomy" id="1490495"/>
    <lineage>
        <taxon>Eukaryota</taxon>
        <taxon>Sar</taxon>
        <taxon>Stramenopiles</taxon>
        <taxon>Oomycota</taxon>
        <taxon>Peronosporomycetes</taxon>
        <taxon>Peronosporales</taxon>
        <taxon>Peronosporaceae</taxon>
        <taxon>Phytophthora</taxon>
    </lineage>
</organism>
<proteinExistence type="predicted"/>
<reference evidence="1" key="1">
    <citation type="submission" date="2023-04" db="EMBL/GenBank/DDBJ databases">
        <title>Phytophthora fragariaefolia NBRC 109709.</title>
        <authorList>
            <person name="Ichikawa N."/>
            <person name="Sato H."/>
            <person name="Tonouchi N."/>
        </authorList>
    </citation>
    <scope>NUCLEOTIDE SEQUENCE</scope>
    <source>
        <strain evidence="1">NBRC 109709</strain>
    </source>
</reference>